<dbReference type="Proteomes" id="UP001060012">
    <property type="component" value="Chromosome"/>
</dbReference>
<keyword evidence="6" id="KW-1185">Reference proteome</keyword>
<evidence type="ECO:0000313" key="5">
    <source>
        <dbReference type="EMBL" id="UTJ07605.1"/>
    </source>
</evidence>
<keyword evidence="2" id="KW-0732">Signal</keyword>
<name>A0ABY5E775_9BACT</name>
<evidence type="ECO:0000256" key="2">
    <source>
        <dbReference type="SAM" id="SignalP"/>
    </source>
</evidence>
<dbReference type="Gene3D" id="2.40.30.170">
    <property type="match status" value="1"/>
</dbReference>
<dbReference type="RefSeq" id="WP_254577779.1">
    <property type="nucleotide sequence ID" value="NZ_CP100595.1"/>
</dbReference>
<protein>
    <submittedName>
        <fullName evidence="5">Efflux RND transporter periplasmic adaptor subunit</fullName>
    </submittedName>
</protein>
<dbReference type="Pfam" id="PF25917">
    <property type="entry name" value="BSH_RND"/>
    <property type="match status" value="1"/>
</dbReference>
<reference evidence="5" key="1">
    <citation type="submission" date="2022-07" db="EMBL/GenBank/DDBJ databases">
        <title>Arcobacter roscoffensis sp. nov., a marine bacterium isolated from coastal seawater collected from Roscoff, France.</title>
        <authorList>
            <person name="Pascual J."/>
            <person name="Lepeaux C."/>
            <person name="Methner A."/>
            <person name="Overmann J."/>
        </authorList>
    </citation>
    <scope>NUCLEOTIDE SEQUENCE</scope>
    <source>
        <strain evidence="5">ARW1-2F2</strain>
    </source>
</reference>
<dbReference type="InterPro" id="IPR006143">
    <property type="entry name" value="RND_pump_MFP"/>
</dbReference>
<dbReference type="Pfam" id="PF25954">
    <property type="entry name" value="Beta-barrel_RND_2"/>
    <property type="match status" value="1"/>
</dbReference>
<feature type="domain" description="CusB-like beta-barrel" evidence="4">
    <location>
        <begin position="194"/>
        <end position="266"/>
    </location>
</feature>
<sequence>MKRLIYMACICTTFLQAQELLAPLTGIVKPIYEGKIGISTEGKVDKVYLKEGDSVKKGQVILSLDSNLQKLETQRRNLLLKDKTQLNSLKKNIVVIEDILNKKQKLYNETKSISLNELNQLKMQYTNTKAELSSLIINEKKEYIEYQISKNVLDYYKLKSPVSGVITKIEPKIGEWVQVGKEIVQIIDIDTCFVEVDLTTSDLQQLSVNSKVDVEISNGKETFIKEGTVSFISAMADSSSGLIRAKIDFDNKDKKAIPGLTANVILK</sequence>
<feature type="chain" id="PRO_5047390402" evidence="2">
    <location>
        <begin position="18"/>
        <end position="267"/>
    </location>
</feature>
<accession>A0ABY5E775</accession>
<comment type="similarity">
    <text evidence="1">Belongs to the membrane fusion protein (MFP) (TC 8.A.1) family.</text>
</comment>
<feature type="signal peptide" evidence="2">
    <location>
        <begin position="1"/>
        <end position="17"/>
    </location>
</feature>
<evidence type="ECO:0000259" key="3">
    <source>
        <dbReference type="Pfam" id="PF25917"/>
    </source>
</evidence>
<dbReference type="InterPro" id="IPR058792">
    <property type="entry name" value="Beta-barrel_RND_2"/>
</dbReference>
<evidence type="ECO:0000313" key="6">
    <source>
        <dbReference type="Proteomes" id="UP001060012"/>
    </source>
</evidence>
<dbReference type="PANTHER" id="PTHR30469:SF15">
    <property type="entry name" value="HLYD FAMILY OF SECRETION PROTEINS"/>
    <property type="match status" value="1"/>
</dbReference>
<dbReference type="Gene3D" id="2.40.50.100">
    <property type="match status" value="1"/>
</dbReference>
<evidence type="ECO:0000256" key="1">
    <source>
        <dbReference type="ARBA" id="ARBA00009477"/>
    </source>
</evidence>
<gene>
    <name evidence="5" type="ORF">NJU99_05790</name>
</gene>
<evidence type="ECO:0000259" key="4">
    <source>
        <dbReference type="Pfam" id="PF25954"/>
    </source>
</evidence>
<organism evidence="5 6">
    <name type="scientific">Arcobacter roscoffensis</name>
    <dbReference type="NCBI Taxonomy" id="2961520"/>
    <lineage>
        <taxon>Bacteria</taxon>
        <taxon>Pseudomonadati</taxon>
        <taxon>Campylobacterota</taxon>
        <taxon>Epsilonproteobacteria</taxon>
        <taxon>Campylobacterales</taxon>
        <taxon>Arcobacteraceae</taxon>
        <taxon>Arcobacter</taxon>
    </lineage>
</organism>
<dbReference type="InterPro" id="IPR058625">
    <property type="entry name" value="MdtA-like_BSH"/>
</dbReference>
<dbReference type="NCBIfam" id="TIGR01730">
    <property type="entry name" value="RND_mfp"/>
    <property type="match status" value="1"/>
</dbReference>
<dbReference type="EMBL" id="CP100595">
    <property type="protein sequence ID" value="UTJ07605.1"/>
    <property type="molecule type" value="Genomic_DNA"/>
</dbReference>
<dbReference type="PANTHER" id="PTHR30469">
    <property type="entry name" value="MULTIDRUG RESISTANCE PROTEIN MDTA"/>
    <property type="match status" value="1"/>
</dbReference>
<feature type="domain" description="Multidrug resistance protein MdtA-like barrel-sandwich hybrid" evidence="3">
    <location>
        <begin position="40"/>
        <end position="186"/>
    </location>
</feature>
<proteinExistence type="inferred from homology"/>
<dbReference type="SUPFAM" id="SSF111369">
    <property type="entry name" value="HlyD-like secretion proteins"/>
    <property type="match status" value="1"/>
</dbReference>